<dbReference type="GO" id="GO:0004674">
    <property type="term" value="F:protein serine/threonine kinase activity"/>
    <property type="evidence" value="ECO:0007669"/>
    <property type="project" value="UniProtKB-KW"/>
</dbReference>
<feature type="domain" description="Protein kinase" evidence="10">
    <location>
        <begin position="1"/>
        <end position="254"/>
    </location>
</feature>
<dbReference type="Proteomes" id="UP000030746">
    <property type="component" value="Unassembled WGS sequence"/>
</dbReference>
<dbReference type="SUPFAM" id="SSF54236">
    <property type="entry name" value="Ubiquitin-like"/>
    <property type="match status" value="1"/>
</dbReference>
<dbReference type="GO" id="GO:0005737">
    <property type="term" value="C:cytoplasm"/>
    <property type="evidence" value="ECO:0007669"/>
    <property type="project" value="UniProtKB-SubCell"/>
</dbReference>
<keyword evidence="4" id="KW-0808">Transferase</keyword>
<dbReference type="PROSITE" id="PS50011">
    <property type="entry name" value="PROTEIN_KINASE_DOM"/>
    <property type="match status" value="1"/>
</dbReference>
<dbReference type="HOGENOM" id="CLU_367730_0_0_1"/>
<evidence type="ECO:0000256" key="7">
    <source>
        <dbReference type="ARBA" id="ARBA00022840"/>
    </source>
</evidence>
<keyword evidence="5 8" id="KW-0547">Nucleotide-binding</keyword>
<dbReference type="InterPro" id="IPR000719">
    <property type="entry name" value="Prot_kinase_dom"/>
</dbReference>
<dbReference type="PROSITE" id="PS00107">
    <property type="entry name" value="PROTEIN_KINASE_ATP"/>
    <property type="match status" value="1"/>
</dbReference>
<dbReference type="Gene3D" id="3.10.20.90">
    <property type="entry name" value="Phosphatidylinositol 3-kinase Catalytic Subunit, Chain A, domain 1"/>
    <property type="match status" value="1"/>
</dbReference>
<feature type="binding site" evidence="8">
    <location>
        <position position="41"/>
    </location>
    <ligand>
        <name>ATP</name>
        <dbReference type="ChEBI" id="CHEBI:30616"/>
    </ligand>
</feature>
<evidence type="ECO:0000256" key="4">
    <source>
        <dbReference type="ARBA" id="ARBA00022679"/>
    </source>
</evidence>
<dbReference type="PANTHER" id="PTHR22969">
    <property type="entry name" value="IKB KINASE"/>
    <property type="match status" value="1"/>
</dbReference>
<dbReference type="InterPro" id="IPR011009">
    <property type="entry name" value="Kinase-like_dom_sf"/>
</dbReference>
<dbReference type="OrthoDB" id="10013850at2759"/>
<comment type="subcellular location">
    <subcellularLocation>
        <location evidence="1">Cytoplasm</location>
    </subcellularLocation>
</comment>
<organism evidence="11 12">
    <name type="scientific">Lottia gigantea</name>
    <name type="common">Giant owl limpet</name>
    <dbReference type="NCBI Taxonomy" id="225164"/>
    <lineage>
        <taxon>Eukaryota</taxon>
        <taxon>Metazoa</taxon>
        <taxon>Spiralia</taxon>
        <taxon>Lophotrochozoa</taxon>
        <taxon>Mollusca</taxon>
        <taxon>Gastropoda</taxon>
        <taxon>Patellogastropoda</taxon>
        <taxon>Lottioidea</taxon>
        <taxon>Lottiidae</taxon>
        <taxon>Lottia</taxon>
    </lineage>
</organism>
<feature type="coiled-coil region" evidence="9">
    <location>
        <begin position="460"/>
        <end position="487"/>
    </location>
</feature>
<dbReference type="RefSeq" id="XP_009053732.1">
    <property type="nucleotide sequence ID" value="XM_009055484.1"/>
</dbReference>
<dbReference type="InterPro" id="IPR029071">
    <property type="entry name" value="Ubiquitin-like_domsf"/>
</dbReference>
<reference evidence="11 12" key="1">
    <citation type="journal article" date="2013" name="Nature">
        <title>Insights into bilaterian evolution from three spiralian genomes.</title>
        <authorList>
            <person name="Simakov O."/>
            <person name="Marletaz F."/>
            <person name="Cho S.J."/>
            <person name="Edsinger-Gonzales E."/>
            <person name="Havlak P."/>
            <person name="Hellsten U."/>
            <person name="Kuo D.H."/>
            <person name="Larsson T."/>
            <person name="Lv J."/>
            <person name="Arendt D."/>
            <person name="Savage R."/>
            <person name="Osoegawa K."/>
            <person name="de Jong P."/>
            <person name="Grimwood J."/>
            <person name="Chapman J.A."/>
            <person name="Shapiro H."/>
            <person name="Aerts A."/>
            <person name="Otillar R.P."/>
            <person name="Terry A.Y."/>
            <person name="Boore J.L."/>
            <person name="Grigoriev I.V."/>
            <person name="Lindberg D.R."/>
            <person name="Seaver E.C."/>
            <person name="Weisblat D.A."/>
            <person name="Putnam N.H."/>
            <person name="Rokhsar D.S."/>
        </authorList>
    </citation>
    <scope>NUCLEOTIDE SEQUENCE [LARGE SCALE GENOMIC DNA]</scope>
</reference>
<evidence type="ECO:0000256" key="6">
    <source>
        <dbReference type="ARBA" id="ARBA00022777"/>
    </source>
</evidence>
<gene>
    <name evidence="11" type="ORF">LOTGIDRAFT_175137</name>
</gene>
<evidence type="ECO:0000256" key="1">
    <source>
        <dbReference type="ARBA" id="ARBA00004496"/>
    </source>
</evidence>
<dbReference type="InterPro" id="IPR051180">
    <property type="entry name" value="IKK"/>
</dbReference>
<keyword evidence="3" id="KW-0723">Serine/threonine-protein kinase</keyword>
<keyword evidence="2" id="KW-0963">Cytoplasm</keyword>
<dbReference type="GO" id="GO:0005524">
    <property type="term" value="F:ATP binding"/>
    <property type="evidence" value="ECO:0007669"/>
    <property type="project" value="UniProtKB-UniRule"/>
</dbReference>
<dbReference type="SUPFAM" id="SSF56112">
    <property type="entry name" value="Protein kinase-like (PK-like)"/>
    <property type="match status" value="1"/>
</dbReference>
<protein>
    <recommendedName>
        <fullName evidence="10">Protein kinase domain-containing protein</fullName>
    </recommendedName>
</protein>
<dbReference type="Gene3D" id="1.10.510.10">
    <property type="entry name" value="Transferase(Phosphotransferase) domain 1"/>
    <property type="match status" value="1"/>
</dbReference>
<evidence type="ECO:0000256" key="2">
    <source>
        <dbReference type="ARBA" id="ARBA00022490"/>
    </source>
</evidence>
<dbReference type="CTD" id="20243029"/>
<dbReference type="STRING" id="225164.V4ALE5"/>
<dbReference type="InterPro" id="IPR017441">
    <property type="entry name" value="Protein_kinase_ATP_BS"/>
</dbReference>
<evidence type="ECO:0000256" key="9">
    <source>
        <dbReference type="SAM" id="Coils"/>
    </source>
</evidence>
<dbReference type="PANTHER" id="PTHR22969:SF15">
    <property type="entry name" value="FI05319P"/>
    <property type="match status" value="1"/>
</dbReference>
<dbReference type="GeneID" id="20243029"/>
<name>V4ALE5_LOTGI</name>
<accession>V4ALE5</accession>
<sequence>MISDSVFKTPSLIYYERIGSGASSVVFKAFDKRTGEQRAAKVIKDRSKYNLLDLNREVTTLKHLNHSNIVKLYGKETEKPRLVHVMSILLNYMVKKPSPIYIISDFGTSRRLSNPEEEYLSLVGTEEFLHPAVYQKAFIDRQQVTPFNSGTDLWSFGCTLFQAISSRMPFVPFDGARNDRTIMFQMVALKPAGCISAYQNSPGGDPIWENRFPEHCPMSRNLQEIMKGLVASLLEADHRKQISHESLFDFQKKLATKFQLEIHFTNDGTTLPLYFDASNSFAELQDQIAQYTDISAGRQVLFYNDQILENLIQKNLNLDELLHQPPSINYLTLMDKHKAKKLNPFNIEPFPVYHNTNTINQDYQVTSKRCEIINNIMLLVSQSLSFQLNITKTVSAMWIMMKTYKLKVEKNYECLKEASQQIDFQLENLRLIRNRTQRHMFATWRVLYSWKDHRRKADDYEALKILIEQLKSKLESVKERVIELKIKSEKYLHDSHIAVDVCTSDWYVTKAKSYQQKIKVIMGRMKKTKVKEILGEKENIQHLHDRSEAEEVCASGLALWQDHCWVNKQKSFERFKIFEGMFYEIQENCKRVNVMIVELRGVCKRIRDMFFKIFSSLPYNADGLYDPERFSTLLTSGMNGLELEDDIAEPTDVDDVPQYKVHFTDSDLEFDDVRSYQRSHKAEKSRRSYFSDDDMNYLPSKEKRGVGLIPAKEQDKRHVANKSRLETGNVFPICEAESNSHEIGAVTVVDVHAPNLEL</sequence>
<evidence type="ECO:0000256" key="5">
    <source>
        <dbReference type="ARBA" id="ARBA00022741"/>
    </source>
</evidence>
<keyword evidence="7 8" id="KW-0067">ATP-binding</keyword>
<dbReference type="AlphaFoldDB" id="V4ALE5"/>
<dbReference type="Pfam" id="PF00069">
    <property type="entry name" value="Pkinase"/>
    <property type="match status" value="2"/>
</dbReference>
<evidence type="ECO:0000259" key="10">
    <source>
        <dbReference type="PROSITE" id="PS50011"/>
    </source>
</evidence>
<evidence type="ECO:0000313" key="12">
    <source>
        <dbReference type="Proteomes" id="UP000030746"/>
    </source>
</evidence>
<evidence type="ECO:0000313" key="11">
    <source>
        <dbReference type="EMBL" id="ESO95580.1"/>
    </source>
</evidence>
<keyword evidence="6" id="KW-0418">Kinase</keyword>
<dbReference type="KEGG" id="lgi:LOTGIDRAFT_175137"/>
<evidence type="ECO:0000256" key="3">
    <source>
        <dbReference type="ARBA" id="ARBA00022527"/>
    </source>
</evidence>
<dbReference type="OMA" id="CNNTIIE"/>
<proteinExistence type="predicted"/>
<dbReference type="Gene3D" id="3.30.200.20">
    <property type="entry name" value="Phosphorylase Kinase, domain 1"/>
    <property type="match status" value="1"/>
</dbReference>
<dbReference type="EMBL" id="KB201630">
    <property type="protein sequence ID" value="ESO95580.1"/>
    <property type="molecule type" value="Genomic_DNA"/>
</dbReference>
<evidence type="ECO:0000256" key="8">
    <source>
        <dbReference type="PROSITE-ProRule" id="PRU10141"/>
    </source>
</evidence>
<keyword evidence="12" id="KW-1185">Reference proteome</keyword>
<keyword evidence="9" id="KW-0175">Coiled coil</keyword>